<dbReference type="Proteomes" id="UP001596472">
    <property type="component" value="Unassembled WGS sequence"/>
</dbReference>
<dbReference type="PANTHER" id="PTHR34978">
    <property type="entry name" value="POSSIBLE SENSOR-TRANSDUCER PROTEIN BLAR"/>
    <property type="match status" value="1"/>
</dbReference>
<evidence type="ECO:0000313" key="4">
    <source>
        <dbReference type="Proteomes" id="UP001596472"/>
    </source>
</evidence>
<protein>
    <submittedName>
        <fullName evidence="3">M56 family metallopeptidase</fullName>
    </submittedName>
</protein>
<evidence type="ECO:0000313" key="3">
    <source>
        <dbReference type="EMBL" id="MFC7336646.1"/>
    </source>
</evidence>
<dbReference type="Pfam" id="PF05569">
    <property type="entry name" value="Peptidase_M56"/>
    <property type="match status" value="1"/>
</dbReference>
<feature type="domain" description="Peptidase M56" evidence="2">
    <location>
        <begin position="62"/>
        <end position="242"/>
    </location>
</feature>
<name>A0ABW2L2S1_9BACT</name>
<keyword evidence="4" id="KW-1185">Reference proteome</keyword>
<reference evidence="4" key="1">
    <citation type="journal article" date="2019" name="Int. J. Syst. Evol. Microbiol.">
        <title>The Global Catalogue of Microorganisms (GCM) 10K type strain sequencing project: providing services to taxonomists for standard genome sequencing and annotation.</title>
        <authorList>
            <consortium name="The Broad Institute Genomics Platform"/>
            <consortium name="The Broad Institute Genome Sequencing Center for Infectious Disease"/>
            <person name="Wu L."/>
            <person name="Ma J."/>
        </authorList>
    </citation>
    <scope>NUCLEOTIDE SEQUENCE [LARGE SCALE GENOMIC DNA]</scope>
    <source>
        <strain evidence="4">CGMCC 4.1467</strain>
    </source>
</reference>
<dbReference type="CDD" id="cd07341">
    <property type="entry name" value="M56_BlaR1_MecR1_like"/>
    <property type="match status" value="1"/>
</dbReference>
<feature type="transmembrane region" description="Helical" evidence="1">
    <location>
        <begin position="30"/>
        <end position="52"/>
    </location>
</feature>
<accession>A0ABW2L2S1</accession>
<dbReference type="InterPro" id="IPR052173">
    <property type="entry name" value="Beta-lactam_resp_regulator"/>
</dbReference>
<evidence type="ECO:0000256" key="1">
    <source>
        <dbReference type="SAM" id="Phobius"/>
    </source>
</evidence>
<dbReference type="RefSeq" id="WP_379710122.1">
    <property type="nucleotide sequence ID" value="NZ_JBHTBS010000002.1"/>
</dbReference>
<comment type="caution">
    <text evidence="3">The sequence shown here is derived from an EMBL/GenBank/DDBJ whole genome shotgun (WGS) entry which is preliminary data.</text>
</comment>
<feature type="transmembrane region" description="Helical" evidence="1">
    <location>
        <begin position="251"/>
        <end position="273"/>
    </location>
</feature>
<sequence>MPLTAIVFSLIASLLVWLCGRRDTVRAPQVTAVTITLLLAFPLLSLLPKFAILPASEDVVSRPSEIGKHLQVLWISGAAFLSLRVFLATLAIERWRSASRLIESIPWGRREIEVRSLASIQSPVAAGVLRPVVLVPENWASWPDDVRQMVLAHELAHHRRFDPFWRSLGAMACALHWFNPLVWWLVRHHAVQAEFACDAMVIREGIKAPCYASVLCDLASSQSSPIPAAALSERRSLAQRVHRLMHPSGGISPALTALLIAAIVLAAIGMAVLQRANQSSSPVPVIEVQTRLSADPFPGN</sequence>
<organism evidence="3 4">
    <name type="scientific">Haloferula chungangensis</name>
    <dbReference type="NCBI Taxonomy" id="1048331"/>
    <lineage>
        <taxon>Bacteria</taxon>
        <taxon>Pseudomonadati</taxon>
        <taxon>Verrucomicrobiota</taxon>
        <taxon>Verrucomicrobiia</taxon>
        <taxon>Verrucomicrobiales</taxon>
        <taxon>Verrucomicrobiaceae</taxon>
        <taxon>Haloferula</taxon>
    </lineage>
</organism>
<feature type="transmembrane region" description="Helical" evidence="1">
    <location>
        <begin position="168"/>
        <end position="186"/>
    </location>
</feature>
<feature type="transmembrane region" description="Helical" evidence="1">
    <location>
        <begin position="72"/>
        <end position="92"/>
    </location>
</feature>
<dbReference type="PANTHER" id="PTHR34978:SF3">
    <property type="entry name" value="SLR0241 PROTEIN"/>
    <property type="match status" value="1"/>
</dbReference>
<dbReference type="InterPro" id="IPR008756">
    <property type="entry name" value="Peptidase_M56"/>
</dbReference>
<keyword evidence="1" id="KW-1133">Transmembrane helix</keyword>
<proteinExistence type="predicted"/>
<keyword evidence="1" id="KW-0472">Membrane</keyword>
<dbReference type="EMBL" id="JBHTBS010000002">
    <property type="protein sequence ID" value="MFC7336646.1"/>
    <property type="molecule type" value="Genomic_DNA"/>
</dbReference>
<feature type="transmembrane region" description="Helical" evidence="1">
    <location>
        <begin position="6"/>
        <end position="23"/>
    </location>
</feature>
<evidence type="ECO:0000259" key="2">
    <source>
        <dbReference type="Pfam" id="PF05569"/>
    </source>
</evidence>
<keyword evidence="1" id="KW-0812">Transmembrane</keyword>
<gene>
    <name evidence="3" type="ORF">ACFQY0_05620</name>
</gene>